<evidence type="ECO:0000256" key="2">
    <source>
        <dbReference type="PROSITE-ProRule" id="PRU01330"/>
    </source>
</evidence>
<dbReference type="Gene3D" id="3.10.20.70">
    <property type="entry name" value="Glutamine synthetase, N-terminal domain"/>
    <property type="match status" value="1"/>
</dbReference>
<name>A0ABD5P3A6_9EURY</name>
<feature type="domain" description="GS beta-grasp" evidence="4">
    <location>
        <begin position="14"/>
        <end position="111"/>
    </location>
</feature>
<evidence type="ECO:0000256" key="3">
    <source>
        <dbReference type="RuleBase" id="RU000384"/>
    </source>
</evidence>
<evidence type="ECO:0000256" key="1">
    <source>
        <dbReference type="ARBA" id="ARBA00009897"/>
    </source>
</evidence>
<dbReference type="PANTHER" id="PTHR43407:SF1">
    <property type="entry name" value="LENGSIN"/>
    <property type="match status" value="1"/>
</dbReference>
<evidence type="ECO:0000313" key="6">
    <source>
        <dbReference type="EMBL" id="MFC4248753.1"/>
    </source>
</evidence>
<dbReference type="EC" id="6.3.1.-" evidence="6"/>
<dbReference type="SUPFAM" id="SSF54368">
    <property type="entry name" value="Glutamine synthetase, N-terminal domain"/>
    <property type="match status" value="1"/>
</dbReference>
<feature type="domain" description="GS catalytic" evidence="5">
    <location>
        <begin position="114"/>
        <end position="433"/>
    </location>
</feature>
<dbReference type="Gene3D" id="3.30.590.10">
    <property type="entry name" value="Glutamine synthetase/guanido kinase, catalytic domain"/>
    <property type="match status" value="1"/>
</dbReference>
<comment type="similarity">
    <text evidence="1 2 3">Belongs to the glutamine synthetase family.</text>
</comment>
<dbReference type="InterPro" id="IPR008147">
    <property type="entry name" value="Gln_synt_N"/>
</dbReference>
<dbReference type="SUPFAM" id="SSF55931">
    <property type="entry name" value="Glutamine synthetase/guanido kinase"/>
    <property type="match status" value="1"/>
</dbReference>
<dbReference type="InterPro" id="IPR008146">
    <property type="entry name" value="Gln_synth_cat_dom"/>
</dbReference>
<dbReference type="Pfam" id="PF00120">
    <property type="entry name" value="Gln-synt_C"/>
    <property type="match status" value="1"/>
</dbReference>
<evidence type="ECO:0000259" key="5">
    <source>
        <dbReference type="PROSITE" id="PS51987"/>
    </source>
</evidence>
<keyword evidence="6" id="KW-0436">Ligase</keyword>
<proteinExistence type="inferred from homology"/>
<reference evidence="6 7" key="1">
    <citation type="journal article" date="2014" name="Int. J. Syst. Evol. Microbiol.">
        <title>Complete genome sequence of Corynebacterium casei LMG S-19264T (=DSM 44701T), isolated from a smear-ripened cheese.</title>
        <authorList>
            <consortium name="US DOE Joint Genome Institute (JGI-PGF)"/>
            <person name="Walter F."/>
            <person name="Albersmeier A."/>
            <person name="Kalinowski J."/>
            <person name="Ruckert C."/>
        </authorList>
    </citation>
    <scope>NUCLEOTIDE SEQUENCE [LARGE SCALE GENOMIC DNA]</scope>
    <source>
        <strain evidence="6 7">IBRC-M 10912</strain>
    </source>
</reference>
<organism evidence="6 7">
    <name type="scientific">Natribaculum luteum</name>
    <dbReference type="NCBI Taxonomy" id="1586232"/>
    <lineage>
        <taxon>Archaea</taxon>
        <taxon>Methanobacteriati</taxon>
        <taxon>Methanobacteriota</taxon>
        <taxon>Stenosarchaea group</taxon>
        <taxon>Halobacteria</taxon>
        <taxon>Halobacteriales</taxon>
        <taxon>Natrialbaceae</taxon>
        <taxon>Natribaculum</taxon>
    </lineage>
</organism>
<gene>
    <name evidence="6" type="ORF">ACFOZ7_17785</name>
</gene>
<dbReference type="EMBL" id="JBHSDJ010000127">
    <property type="protein sequence ID" value="MFC4248753.1"/>
    <property type="molecule type" value="Genomic_DNA"/>
</dbReference>
<dbReference type="Proteomes" id="UP001595821">
    <property type="component" value="Unassembled WGS sequence"/>
</dbReference>
<dbReference type="InterPro" id="IPR036651">
    <property type="entry name" value="Gln_synt_N_sf"/>
</dbReference>
<protein>
    <submittedName>
        <fullName evidence="6">Glutamine synthetase family protein</fullName>
        <ecNumber evidence="6">6.3.1.-</ecNumber>
    </submittedName>
</protein>
<dbReference type="GeneID" id="71856039"/>
<sequence>MTSGDKMETVLEDSDIEHLLVQFPDIDGVSRSKQIDADYARDKWKDGFSMNMLLLAVSSMTDVPEGTGYGEELNFADGVVIPDPETFEPVPWCENTARVICDFEFRGEPAGAYTRGVLQRVLAKARDELGASFGVGNELEFHLLEEIDGGYEPVTDHPHECVTHHTERVRTFYDKVKNWSEALGIPVQSIEHEYGAGQFEVLFDHAPPLEAADRAFTFREVVKEAAAAEGWKATFMAKPMTDSSASGYHLHLSAFDGSENLFADDNRLSQTGEAFVGGLLEHSDALTALGCPTLNGYKRFTPGSFSPFTQSWGYNNRTAAVRVPESSPTRVENRISGAAANPYLVLAGTLAAGLHGVRAGLDPGEPVSGDAQGQRPALARSPEVALRSLEADDELVAALGEEFVHAFTTVKRHELNLFNDHVSDWEQRYLEVL</sequence>
<comment type="caution">
    <text evidence="6">The sequence shown here is derived from an EMBL/GenBank/DDBJ whole genome shotgun (WGS) entry which is preliminary data.</text>
</comment>
<evidence type="ECO:0000313" key="7">
    <source>
        <dbReference type="Proteomes" id="UP001595821"/>
    </source>
</evidence>
<evidence type="ECO:0000259" key="4">
    <source>
        <dbReference type="PROSITE" id="PS51986"/>
    </source>
</evidence>
<dbReference type="InterPro" id="IPR014746">
    <property type="entry name" value="Gln_synth/guanido_kin_cat_dom"/>
</dbReference>
<dbReference type="PROSITE" id="PS51986">
    <property type="entry name" value="GS_BETA_GRASP"/>
    <property type="match status" value="1"/>
</dbReference>
<dbReference type="SMART" id="SM01230">
    <property type="entry name" value="Gln-synt_C"/>
    <property type="match status" value="1"/>
</dbReference>
<dbReference type="PROSITE" id="PS51987">
    <property type="entry name" value="GS_CATALYTIC"/>
    <property type="match status" value="1"/>
</dbReference>
<dbReference type="GO" id="GO:0016874">
    <property type="term" value="F:ligase activity"/>
    <property type="evidence" value="ECO:0007669"/>
    <property type="project" value="UniProtKB-KW"/>
</dbReference>
<accession>A0ABD5P3A6</accession>
<dbReference type="RefSeq" id="WP_246976344.1">
    <property type="nucleotide sequence ID" value="NZ_CP095398.1"/>
</dbReference>
<dbReference type="AlphaFoldDB" id="A0ABD5P3A6"/>
<dbReference type="PANTHER" id="PTHR43407">
    <property type="entry name" value="GLUTAMINE SYNTHETASE"/>
    <property type="match status" value="1"/>
</dbReference>